<dbReference type="Gene3D" id="1.10.260.130">
    <property type="match status" value="1"/>
</dbReference>
<evidence type="ECO:0000313" key="3">
    <source>
        <dbReference type="Proteomes" id="UP000271573"/>
    </source>
</evidence>
<gene>
    <name evidence="2" type="ORF">Back2_15120</name>
</gene>
<dbReference type="InterPro" id="IPR029058">
    <property type="entry name" value="AB_hydrolase_fold"/>
</dbReference>
<reference evidence="2 3" key="1">
    <citation type="submission" date="2018-11" db="EMBL/GenBank/DDBJ databases">
        <title>Complete genome sequence of Nocardioides baekrokdamisoli strain KCTC 39748.</title>
        <authorList>
            <person name="Kang S.W."/>
            <person name="Lee K.C."/>
            <person name="Kim K.K."/>
            <person name="Kim J.S."/>
            <person name="Kim D.S."/>
            <person name="Ko S.H."/>
            <person name="Yang S.H."/>
            <person name="Shin Y.K."/>
            <person name="Lee J.S."/>
        </authorList>
    </citation>
    <scope>NUCLEOTIDE SEQUENCE [LARGE SCALE GENOMIC DNA]</scope>
    <source>
        <strain evidence="2 3">KCTC 39748</strain>
    </source>
</reference>
<evidence type="ECO:0000313" key="2">
    <source>
        <dbReference type="EMBL" id="BBH17225.1"/>
    </source>
</evidence>
<dbReference type="Proteomes" id="UP000271573">
    <property type="component" value="Chromosome"/>
</dbReference>
<keyword evidence="3" id="KW-1185">Reference proteome</keyword>
<dbReference type="KEGG" id="nbe:Back2_15120"/>
<dbReference type="PROSITE" id="PS50194">
    <property type="entry name" value="FILAMIN_REPEAT"/>
    <property type="match status" value="1"/>
</dbReference>
<dbReference type="GO" id="GO:0016042">
    <property type="term" value="P:lipid catabolic process"/>
    <property type="evidence" value="ECO:0007669"/>
    <property type="project" value="InterPro"/>
</dbReference>
<protein>
    <submittedName>
        <fullName evidence="2">Lipase</fullName>
    </submittedName>
</protein>
<dbReference type="InterPro" id="IPR017868">
    <property type="entry name" value="Filamin/ABP280_repeat-like"/>
</dbReference>
<dbReference type="OrthoDB" id="9798122at2"/>
<dbReference type="PANTHER" id="PTHR34853">
    <property type="match status" value="1"/>
</dbReference>
<dbReference type="Pfam" id="PF03583">
    <property type="entry name" value="LIP"/>
    <property type="match status" value="1"/>
</dbReference>
<dbReference type="GO" id="GO:0004806">
    <property type="term" value="F:triacylglycerol lipase activity"/>
    <property type="evidence" value="ECO:0007669"/>
    <property type="project" value="InterPro"/>
</dbReference>
<feature type="chain" id="PRO_5018291518" evidence="1">
    <location>
        <begin position="30"/>
        <end position="522"/>
    </location>
</feature>
<proteinExistence type="predicted"/>
<sequence length="522" mass="54649">MRRTCLRLLLAVALAALTLAGLPQTAAQAASVVSPDSDPFYSYPTASLASKANGAILRTRQVTLSLGPASSGGAGIPAIPTTVPATQLLYKTTDATGKPTYSVTTVLVPLTGTANARVVSYQSFYDSLGKKCDPSYTLQGGDPGAANRQLSSVEQGVVQELWATGYVVNVPDFEDITNDWVAGTESGQSTLDSLKATESYLKLAASTPIALMGYSGGSIGSDWAAELAPAYAPSLNLIGTAIGGIPVNLQHNLKYVDGTPAWSDVMPAALVGIARSFHIDLTPYLSAYGLKLTGIVADQCIGDFSGAWPGLRASQLMKPQYADPFSVPLLRDTAAKLVMSTAPGNPKTPFFMMAGNHDGTGDDVMILSDQRWLQQQYCEAGLPVQFQEAPGAHTEVGLAFMAAAQTWLASRFAGVPAPQNCPPARARTYVGLTYGSDPLKVGASNRITFAAHPMSMVTGQLTIQITGPGINISRTVTLTPSMKGVYSVYVKPTARGSVAVKAFYHGSTTCQPSSVSAYRTAS</sequence>
<evidence type="ECO:0000256" key="1">
    <source>
        <dbReference type="SAM" id="SignalP"/>
    </source>
</evidence>
<dbReference type="AlphaFoldDB" id="A0A3G9IMJ1"/>
<dbReference type="Gene3D" id="3.40.50.1820">
    <property type="entry name" value="alpha/beta hydrolase"/>
    <property type="match status" value="1"/>
</dbReference>
<keyword evidence="1" id="KW-0732">Signal</keyword>
<dbReference type="EMBL" id="AP019307">
    <property type="protein sequence ID" value="BBH17225.1"/>
    <property type="molecule type" value="Genomic_DNA"/>
</dbReference>
<organism evidence="2 3">
    <name type="scientific">Nocardioides baekrokdamisoli</name>
    <dbReference type="NCBI Taxonomy" id="1804624"/>
    <lineage>
        <taxon>Bacteria</taxon>
        <taxon>Bacillati</taxon>
        <taxon>Actinomycetota</taxon>
        <taxon>Actinomycetes</taxon>
        <taxon>Propionibacteriales</taxon>
        <taxon>Nocardioidaceae</taxon>
        <taxon>Nocardioides</taxon>
    </lineage>
</organism>
<dbReference type="SUPFAM" id="SSF53474">
    <property type="entry name" value="alpha/beta-Hydrolases"/>
    <property type="match status" value="1"/>
</dbReference>
<dbReference type="InterPro" id="IPR005152">
    <property type="entry name" value="Lipase_secreted"/>
</dbReference>
<name>A0A3G9IMJ1_9ACTN</name>
<dbReference type="RefSeq" id="WP_125568236.1">
    <property type="nucleotide sequence ID" value="NZ_AP019307.1"/>
</dbReference>
<accession>A0A3G9IMJ1</accession>
<dbReference type="PANTHER" id="PTHR34853:SF1">
    <property type="entry name" value="LIPASE 5"/>
    <property type="match status" value="1"/>
</dbReference>
<feature type="signal peptide" evidence="1">
    <location>
        <begin position="1"/>
        <end position="29"/>
    </location>
</feature>